<keyword evidence="4" id="KW-1185">Reference proteome</keyword>
<feature type="signal peptide" evidence="2">
    <location>
        <begin position="1"/>
        <end position="25"/>
    </location>
</feature>
<accession>A0A9Q0JAZ1</accession>
<evidence type="ECO:0000256" key="1">
    <source>
        <dbReference type="SAM" id="MobiDB-lite"/>
    </source>
</evidence>
<proteinExistence type="predicted"/>
<dbReference type="AlphaFoldDB" id="A0A9Q0JAZ1"/>
<dbReference type="GO" id="GO:0050793">
    <property type="term" value="P:regulation of developmental process"/>
    <property type="evidence" value="ECO:0007669"/>
    <property type="project" value="InterPro"/>
</dbReference>
<feature type="region of interest" description="Disordered" evidence="1">
    <location>
        <begin position="55"/>
        <end position="80"/>
    </location>
</feature>
<reference evidence="3" key="1">
    <citation type="submission" date="2022-02" db="EMBL/GenBank/DDBJ databases">
        <authorList>
            <person name="Henning P.M."/>
            <person name="McCubbin A.G."/>
            <person name="Shore J.S."/>
        </authorList>
    </citation>
    <scope>NUCLEOTIDE SEQUENCE</scope>
    <source>
        <strain evidence="3">F60SS</strain>
        <tissue evidence="3">Leaves</tissue>
    </source>
</reference>
<protein>
    <recommendedName>
        <fullName evidence="5">Transmembrane protein</fullName>
    </recommendedName>
</protein>
<dbReference type="Proteomes" id="UP001141552">
    <property type="component" value="Unassembled WGS sequence"/>
</dbReference>
<sequence>MAKALKLFSFLFILFLVSISSTTQARPFNILKSDVPRIKDKGFFDGLALGAIKQSGPSPGAGNSNLFGGIKDGPSPGTGH</sequence>
<name>A0A9Q0JAZ1_9ROSI</name>
<evidence type="ECO:0000313" key="4">
    <source>
        <dbReference type="Proteomes" id="UP001141552"/>
    </source>
</evidence>
<comment type="caution">
    <text evidence="3">The sequence shown here is derived from an EMBL/GenBank/DDBJ whole genome shotgun (WGS) entry which is preliminary data.</text>
</comment>
<feature type="compositionally biased region" description="Polar residues" evidence="1">
    <location>
        <begin position="55"/>
        <end position="66"/>
    </location>
</feature>
<keyword evidence="2" id="KW-0732">Signal</keyword>
<dbReference type="PANTHER" id="PTHR34663">
    <property type="entry name" value="OS06G0637400 PROTEIN"/>
    <property type="match status" value="1"/>
</dbReference>
<evidence type="ECO:0000256" key="2">
    <source>
        <dbReference type="SAM" id="SignalP"/>
    </source>
</evidence>
<dbReference type="EMBL" id="JAKUCV010004660">
    <property type="protein sequence ID" value="KAJ4834602.1"/>
    <property type="molecule type" value="Genomic_DNA"/>
</dbReference>
<reference evidence="3" key="2">
    <citation type="journal article" date="2023" name="Plants (Basel)">
        <title>Annotation of the Turnera subulata (Passifloraceae) Draft Genome Reveals the S-Locus Evolved after the Divergence of Turneroideae from Passifloroideae in a Stepwise Manner.</title>
        <authorList>
            <person name="Henning P.M."/>
            <person name="Roalson E.H."/>
            <person name="Mir W."/>
            <person name="McCubbin A.G."/>
            <person name="Shore J.S."/>
        </authorList>
    </citation>
    <scope>NUCLEOTIDE SEQUENCE</scope>
    <source>
        <strain evidence="3">F60SS</strain>
    </source>
</reference>
<organism evidence="3 4">
    <name type="scientific">Turnera subulata</name>
    <dbReference type="NCBI Taxonomy" id="218843"/>
    <lineage>
        <taxon>Eukaryota</taxon>
        <taxon>Viridiplantae</taxon>
        <taxon>Streptophyta</taxon>
        <taxon>Embryophyta</taxon>
        <taxon>Tracheophyta</taxon>
        <taxon>Spermatophyta</taxon>
        <taxon>Magnoliopsida</taxon>
        <taxon>eudicotyledons</taxon>
        <taxon>Gunneridae</taxon>
        <taxon>Pentapetalae</taxon>
        <taxon>rosids</taxon>
        <taxon>fabids</taxon>
        <taxon>Malpighiales</taxon>
        <taxon>Passifloraceae</taxon>
        <taxon>Turnera</taxon>
    </lineage>
</organism>
<dbReference type="OrthoDB" id="849277at2759"/>
<dbReference type="InterPro" id="IPR044700">
    <property type="entry name" value="PIP2/PIPL1"/>
</dbReference>
<evidence type="ECO:0008006" key="5">
    <source>
        <dbReference type="Google" id="ProtNLM"/>
    </source>
</evidence>
<gene>
    <name evidence="3" type="ORF">Tsubulata_024479</name>
</gene>
<dbReference type="GO" id="GO:0045087">
    <property type="term" value="P:innate immune response"/>
    <property type="evidence" value="ECO:0007669"/>
    <property type="project" value="InterPro"/>
</dbReference>
<dbReference type="PANTHER" id="PTHR34663:SF21">
    <property type="entry name" value="PROTEIN, PUTATIVE-RELATED"/>
    <property type="match status" value="1"/>
</dbReference>
<evidence type="ECO:0000313" key="3">
    <source>
        <dbReference type="EMBL" id="KAJ4834602.1"/>
    </source>
</evidence>
<feature type="chain" id="PRO_5040368369" description="Transmembrane protein" evidence="2">
    <location>
        <begin position="26"/>
        <end position="80"/>
    </location>
</feature>